<name>A0AA87ZYG8_FICCA</name>
<evidence type="ECO:0000313" key="3">
    <source>
        <dbReference type="Proteomes" id="UP001187192"/>
    </source>
</evidence>
<keyword evidence="3" id="KW-1185">Reference proteome</keyword>
<evidence type="ECO:0008006" key="4">
    <source>
        <dbReference type="Google" id="ProtNLM"/>
    </source>
</evidence>
<feature type="signal peptide" evidence="1">
    <location>
        <begin position="1"/>
        <end position="22"/>
    </location>
</feature>
<feature type="chain" id="PRO_5041735058" description="Secreted protein" evidence="1">
    <location>
        <begin position="23"/>
        <end position="84"/>
    </location>
</feature>
<accession>A0AA87ZYG8</accession>
<keyword evidence="1" id="KW-0732">Signal</keyword>
<gene>
    <name evidence="2" type="ORF">TIFTF001_015355</name>
</gene>
<reference evidence="2" key="1">
    <citation type="submission" date="2023-07" db="EMBL/GenBank/DDBJ databases">
        <title>draft genome sequence of fig (Ficus carica).</title>
        <authorList>
            <person name="Takahashi T."/>
            <person name="Nishimura K."/>
        </authorList>
    </citation>
    <scope>NUCLEOTIDE SEQUENCE</scope>
</reference>
<dbReference type="EMBL" id="BTGU01000022">
    <property type="protein sequence ID" value="GMN46154.1"/>
    <property type="molecule type" value="Genomic_DNA"/>
</dbReference>
<evidence type="ECO:0000256" key="1">
    <source>
        <dbReference type="SAM" id="SignalP"/>
    </source>
</evidence>
<protein>
    <recommendedName>
        <fullName evidence="4">Secreted protein</fullName>
    </recommendedName>
</protein>
<dbReference type="AlphaFoldDB" id="A0AA87ZYG8"/>
<comment type="caution">
    <text evidence="2">The sequence shown here is derived from an EMBL/GenBank/DDBJ whole genome shotgun (WGS) entry which is preliminary data.</text>
</comment>
<proteinExistence type="predicted"/>
<organism evidence="2 3">
    <name type="scientific">Ficus carica</name>
    <name type="common">Common fig</name>
    <dbReference type="NCBI Taxonomy" id="3494"/>
    <lineage>
        <taxon>Eukaryota</taxon>
        <taxon>Viridiplantae</taxon>
        <taxon>Streptophyta</taxon>
        <taxon>Embryophyta</taxon>
        <taxon>Tracheophyta</taxon>
        <taxon>Spermatophyta</taxon>
        <taxon>Magnoliopsida</taxon>
        <taxon>eudicotyledons</taxon>
        <taxon>Gunneridae</taxon>
        <taxon>Pentapetalae</taxon>
        <taxon>rosids</taxon>
        <taxon>fabids</taxon>
        <taxon>Rosales</taxon>
        <taxon>Moraceae</taxon>
        <taxon>Ficeae</taxon>
        <taxon>Ficus</taxon>
    </lineage>
</organism>
<sequence length="84" mass="9362">MACLIVILALLNSLGQLLHSDAAPTYVHNRCSTTGNFTLNSLYHSNLNLLFSSLSSNATMLKKVGGGKLFWCKETEYNRENRRV</sequence>
<evidence type="ECO:0000313" key="2">
    <source>
        <dbReference type="EMBL" id="GMN46154.1"/>
    </source>
</evidence>
<dbReference type="Proteomes" id="UP001187192">
    <property type="component" value="Unassembled WGS sequence"/>
</dbReference>